<keyword evidence="12" id="KW-1185">Reference proteome</keyword>
<feature type="region of interest" description="Disordered" evidence="9">
    <location>
        <begin position="432"/>
        <end position="699"/>
    </location>
</feature>
<dbReference type="InterPro" id="IPR027520">
    <property type="entry name" value="Slx1"/>
</dbReference>
<feature type="domain" description="GIY-YIG" evidence="10">
    <location>
        <begin position="41"/>
        <end position="123"/>
    </location>
</feature>
<dbReference type="Pfam" id="PF21202">
    <property type="entry name" value="SLX1_C"/>
    <property type="match status" value="1"/>
</dbReference>
<dbReference type="InterPro" id="IPR000305">
    <property type="entry name" value="GIY-YIG_endonuc"/>
</dbReference>
<evidence type="ECO:0000256" key="6">
    <source>
        <dbReference type="ARBA" id="ARBA00023204"/>
    </source>
</evidence>
<evidence type="ECO:0000256" key="7">
    <source>
        <dbReference type="ARBA" id="ARBA00023242"/>
    </source>
</evidence>
<dbReference type="OrthoDB" id="24645at2759"/>
<keyword evidence="1 8" id="KW-0540">Nuclease</keyword>
<feature type="region of interest" description="Disordered" evidence="9">
    <location>
        <begin position="238"/>
        <end position="259"/>
    </location>
</feature>
<evidence type="ECO:0000256" key="9">
    <source>
        <dbReference type="SAM" id="MobiDB-lite"/>
    </source>
</evidence>
<dbReference type="GO" id="GO:0008821">
    <property type="term" value="F:crossover junction DNA endonuclease activity"/>
    <property type="evidence" value="ECO:0007669"/>
    <property type="project" value="TreeGrafter"/>
</dbReference>
<dbReference type="CDD" id="cd10455">
    <property type="entry name" value="GIY-YIG_SLX1"/>
    <property type="match status" value="1"/>
</dbReference>
<comment type="subunit">
    <text evidence="8">Forms a heterodimer with SLX4.</text>
</comment>
<dbReference type="Gene3D" id="3.40.1440.10">
    <property type="entry name" value="GIY-YIG endonuclease"/>
    <property type="match status" value="1"/>
</dbReference>
<comment type="function">
    <text evidence="8">Catalytic subunit of the SLX1-SLX4 structure-specific endonuclease that resolves DNA secondary structures generated during DNA repair and recombination. Has endonuclease activity towards branched DNA substrates, introducing single-strand cuts in duplex DNA close to junctions with ss-DNA.</text>
</comment>
<protein>
    <recommendedName>
        <fullName evidence="10">GIY-YIG domain-containing protein</fullName>
    </recommendedName>
</protein>
<feature type="compositionally biased region" description="Acidic residues" evidence="9">
    <location>
        <begin position="457"/>
        <end position="472"/>
    </location>
</feature>
<evidence type="ECO:0000313" key="12">
    <source>
        <dbReference type="Proteomes" id="UP000237144"/>
    </source>
</evidence>
<dbReference type="AlphaFoldDB" id="A0A2S5BD97"/>
<dbReference type="Gene3D" id="3.30.40.10">
    <property type="entry name" value="Zinc/RING finger domain, C3HC4 (zinc finger)"/>
    <property type="match status" value="1"/>
</dbReference>
<sequence>MPRGRPPSSPAAAALSAATAAATASGPTSTTSTILNHTFAPFYACYLLKSYNPTRLNQTYIGSTPDPPRRYRQHMGETVGGAFKTRLARPWEMEAIVYGFPTKLQALQFEWAWQNPHASRLLHAVPVASSPAPDPSLEDPAAAVAAESSKSGATKKKKKPKADKLPKPVAQFPRTAASNRGQTRIQVLQFMLTVPPWRSFNLRVMLFSDLAQEWWDRARLGGPTVRTDAGWNKLMREKAKGQEAASGTKEKGKAKTPVALEEQGDPWGARAEWLDRVRVDVRRDGVDGERLVRTGEKSEEAAIGRLRVDDDDFFQTQWTKWTELVSTRHCSICNEAVDHEDHLSFFLCTTASSTTASLAESCSALYHPQCLSSHFLQTSANRNADTALAVATAAPSAVLAAPLLPTHGNCPTCSSELHWTDLVRSSYRRMEEVEGKRKKRTKQRVKAATATQGTVESADEEDDNGSEADEPASDASSTPTTPRKRRMRTTTATSAKSRRMQAKTKSKVSRRKATGKAPSPAPAESLFDFSTDAGPEDTSEDETTSSSDLDRSFARIEAAQDALDATDDDDVELEHRLESGKPLQSHDSASEEDLAPLSIFAQPPPGQPTAKRTASSPVHRRRVDTSASTTLARSFTSSKPGSKRSKAKGDSKGDLGSTSALEGTVPDVRAAGPLATEAGRRSGRRSPERRVAAKKPKKPVVVYVDLSD</sequence>
<evidence type="ECO:0000256" key="3">
    <source>
        <dbReference type="ARBA" id="ARBA00022763"/>
    </source>
</evidence>
<comment type="subcellular location">
    <subcellularLocation>
        <location evidence="8">Nucleus</location>
    </subcellularLocation>
</comment>
<name>A0A2S5BD97_9BASI</name>
<evidence type="ECO:0000256" key="4">
    <source>
        <dbReference type="ARBA" id="ARBA00022801"/>
    </source>
</evidence>
<accession>A0A2S5BD97</accession>
<comment type="caution">
    <text evidence="11">The sequence shown here is derived from an EMBL/GenBank/DDBJ whole genome shotgun (WGS) entry which is preliminary data.</text>
</comment>
<keyword evidence="7 8" id="KW-0539">Nucleus</keyword>
<dbReference type="GO" id="GO:0000724">
    <property type="term" value="P:double-strand break repair via homologous recombination"/>
    <property type="evidence" value="ECO:0007669"/>
    <property type="project" value="TreeGrafter"/>
</dbReference>
<proteinExistence type="inferred from homology"/>
<dbReference type="GO" id="GO:0017108">
    <property type="term" value="F:5'-flap endonuclease activity"/>
    <property type="evidence" value="ECO:0007669"/>
    <property type="project" value="InterPro"/>
</dbReference>
<keyword evidence="2 8" id="KW-0255">Endonuclease</keyword>
<dbReference type="InterPro" id="IPR048749">
    <property type="entry name" value="SLX1_C"/>
</dbReference>
<feature type="compositionally biased region" description="Basic residues" evidence="9">
    <location>
        <begin position="496"/>
        <end position="514"/>
    </location>
</feature>
<evidence type="ECO:0000256" key="2">
    <source>
        <dbReference type="ARBA" id="ARBA00022759"/>
    </source>
</evidence>
<dbReference type="PROSITE" id="PS50164">
    <property type="entry name" value="GIY_YIG"/>
    <property type="match status" value="1"/>
</dbReference>
<dbReference type="GO" id="GO:0033557">
    <property type="term" value="C:Slx1-Slx4 complex"/>
    <property type="evidence" value="ECO:0007669"/>
    <property type="project" value="UniProtKB-UniRule"/>
</dbReference>
<dbReference type="InterPro" id="IPR013083">
    <property type="entry name" value="Znf_RING/FYVE/PHD"/>
</dbReference>
<reference evidence="11 12" key="1">
    <citation type="journal article" date="2018" name="Front. Microbiol.">
        <title>Prospects for Fungal Bioremediation of Acidic Radioactive Waste Sites: Characterization and Genome Sequence of Rhodotorula taiwanensis MD1149.</title>
        <authorList>
            <person name="Tkavc R."/>
            <person name="Matrosova V.Y."/>
            <person name="Grichenko O.E."/>
            <person name="Gostincar C."/>
            <person name="Volpe R.P."/>
            <person name="Klimenkova P."/>
            <person name="Gaidamakova E.K."/>
            <person name="Zhou C.E."/>
            <person name="Stewart B.J."/>
            <person name="Lyman M.G."/>
            <person name="Malfatti S.A."/>
            <person name="Rubinfeld B."/>
            <person name="Courtot M."/>
            <person name="Singh J."/>
            <person name="Dalgard C.L."/>
            <person name="Hamilton T."/>
            <person name="Frey K.G."/>
            <person name="Gunde-Cimerman N."/>
            <person name="Dugan L."/>
            <person name="Daly M.J."/>
        </authorList>
    </citation>
    <scope>NUCLEOTIDE SEQUENCE [LARGE SCALE GENOMIC DNA]</scope>
    <source>
        <strain evidence="11 12">MD1149</strain>
    </source>
</reference>
<dbReference type="PANTHER" id="PTHR20208">
    <property type="entry name" value="STRUCTURE-SPECIFIC ENDONUCLEASE SUBUNIT SLX1"/>
    <property type="match status" value="1"/>
</dbReference>
<dbReference type="SUPFAM" id="SSF82771">
    <property type="entry name" value="GIY-YIG endonuclease"/>
    <property type="match status" value="1"/>
</dbReference>
<dbReference type="PANTHER" id="PTHR20208:SF10">
    <property type="entry name" value="STRUCTURE-SPECIFIC ENDONUCLEASE SUBUNIT SLX1"/>
    <property type="match status" value="1"/>
</dbReference>
<organism evidence="11 12">
    <name type="scientific">Rhodotorula taiwanensis</name>
    <dbReference type="NCBI Taxonomy" id="741276"/>
    <lineage>
        <taxon>Eukaryota</taxon>
        <taxon>Fungi</taxon>
        <taxon>Dikarya</taxon>
        <taxon>Basidiomycota</taxon>
        <taxon>Pucciniomycotina</taxon>
        <taxon>Microbotryomycetes</taxon>
        <taxon>Sporidiobolales</taxon>
        <taxon>Sporidiobolaceae</taxon>
        <taxon>Rhodotorula</taxon>
    </lineage>
</organism>
<feature type="compositionally biased region" description="Acidic residues" evidence="9">
    <location>
        <begin position="534"/>
        <end position="543"/>
    </location>
</feature>
<comment type="caution">
    <text evidence="8">Lacks conserved residue(s) required for the propagation of feature annotation.</text>
</comment>
<gene>
    <name evidence="11" type="ORF">BMF94_2231</name>
</gene>
<keyword evidence="5 8" id="KW-0233">DNA recombination</keyword>
<dbReference type="HAMAP" id="MF_03100">
    <property type="entry name" value="Endonuc_su_Slx1"/>
    <property type="match status" value="1"/>
</dbReference>
<feature type="region of interest" description="Disordered" evidence="9">
    <location>
        <begin position="129"/>
        <end position="168"/>
    </location>
</feature>
<dbReference type="STRING" id="741276.A0A2S5BD97"/>
<dbReference type="EMBL" id="PJQD01000022">
    <property type="protein sequence ID" value="POY74755.1"/>
    <property type="molecule type" value="Genomic_DNA"/>
</dbReference>
<evidence type="ECO:0000259" key="10">
    <source>
        <dbReference type="PROSITE" id="PS50164"/>
    </source>
</evidence>
<keyword evidence="6 8" id="KW-0234">DNA repair</keyword>
<keyword evidence="4 8" id="KW-0378">Hydrolase</keyword>
<dbReference type="Proteomes" id="UP000237144">
    <property type="component" value="Unassembled WGS sequence"/>
</dbReference>
<comment type="cofactor">
    <cofactor evidence="8">
        <name>a divalent metal cation</name>
        <dbReference type="ChEBI" id="CHEBI:60240"/>
    </cofactor>
</comment>
<evidence type="ECO:0000256" key="1">
    <source>
        <dbReference type="ARBA" id="ARBA00022722"/>
    </source>
</evidence>
<dbReference type="InterPro" id="IPR050381">
    <property type="entry name" value="SLX1_endonuclease"/>
</dbReference>
<dbReference type="Pfam" id="PF01541">
    <property type="entry name" value="GIY-YIG"/>
    <property type="match status" value="1"/>
</dbReference>
<feature type="compositionally biased region" description="Basic residues" evidence="9">
    <location>
        <begin position="436"/>
        <end position="445"/>
    </location>
</feature>
<dbReference type="InterPro" id="IPR035901">
    <property type="entry name" value="GIY-YIG_endonuc_sf"/>
</dbReference>
<evidence type="ECO:0000313" key="11">
    <source>
        <dbReference type="EMBL" id="POY74755.1"/>
    </source>
</evidence>
<evidence type="ECO:0000256" key="5">
    <source>
        <dbReference type="ARBA" id="ARBA00023172"/>
    </source>
</evidence>
<keyword evidence="3 8" id="KW-0227">DNA damage</keyword>
<evidence type="ECO:0000256" key="8">
    <source>
        <dbReference type="HAMAP-Rule" id="MF_03100"/>
    </source>
</evidence>
<comment type="similarity">
    <text evidence="8">Belongs to the SLX1 family.</text>
</comment>
<feature type="compositionally biased region" description="Polar residues" evidence="9">
    <location>
        <begin position="625"/>
        <end position="640"/>
    </location>
</feature>